<dbReference type="EMBL" id="JASNGB010000005">
    <property type="protein sequence ID" value="MDL2342811.1"/>
    <property type="molecule type" value="Genomic_DNA"/>
</dbReference>
<name>A0ABT7JCP0_9DEIO</name>
<comment type="caution">
    <text evidence="2">The sequence shown here is derived from an EMBL/GenBank/DDBJ whole genome shotgun (WGS) entry which is preliminary data.</text>
</comment>
<evidence type="ECO:0000313" key="3">
    <source>
        <dbReference type="Proteomes" id="UP001302059"/>
    </source>
</evidence>
<evidence type="ECO:0008006" key="4">
    <source>
        <dbReference type="Google" id="ProtNLM"/>
    </source>
</evidence>
<feature type="transmembrane region" description="Helical" evidence="1">
    <location>
        <begin position="163"/>
        <end position="183"/>
    </location>
</feature>
<gene>
    <name evidence="2" type="ORF">QOL99_01475</name>
</gene>
<keyword evidence="3" id="KW-1185">Reference proteome</keyword>
<dbReference type="RefSeq" id="WP_285520840.1">
    <property type="nucleotide sequence ID" value="NZ_JASNGB010000005.1"/>
</dbReference>
<dbReference type="Pfam" id="PF22564">
    <property type="entry name" value="HAAS"/>
    <property type="match status" value="1"/>
</dbReference>
<keyword evidence="1" id="KW-0472">Membrane</keyword>
<feature type="transmembrane region" description="Helical" evidence="1">
    <location>
        <begin position="136"/>
        <end position="157"/>
    </location>
</feature>
<keyword evidence="1" id="KW-0812">Transmembrane</keyword>
<accession>A0ABT7JCP0</accession>
<protein>
    <recommendedName>
        <fullName evidence="4">DUF1700 domain-containing protein</fullName>
    </recommendedName>
</protein>
<keyword evidence="1" id="KW-1133">Transmembrane helix</keyword>
<sequence length="199" mass="22571">MTLDEWLAAATAGLPPEVAQRVRAEYAAHIQDSGQPEAEAVAALGEPERVRRALGRTYLSAARLETLADEPLRRGVLVFVWAMPLLYGVFTAWNFADAAPFPLWRLVGPGLTLLLNALVWLVTAHLPDERRRLWRGVWAGWSIGFMLWMGNALQLWWGADLPLPWFVPLWGLLLFGGLLWTAWEDRRLRRTLALKELRP</sequence>
<feature type="transmembrane region" description="Helical" evidence="1">
    <location>
        <begin position="76"/>
        <end position="96"/>
    </location>
</feature>
<evidence type="ECO:0000313" key="2">
    <source>
        <dbReference type="EMBL" id="MDL2342811.1"/>
    </source>
</evidence>
<organism evidence="2 3">
    <name type="scientific">Deinococcus rhizophilus</name>
    <dbReference type="NCBI Taxonomy" id="3049544"/>
    <lineage>
        <taxon>Bacteria</taxon>
        <taxon>Thermotogati</taxon>
        <taxon>Deinococcota</taxon>
        <taxon>Deinococci</taxon>
        <taxon>Deinococcales</taxon>
        <taxon>Deinococcaceae</taxon>
        <taxon>Deinococcus</taxon>
    </lineage>
</organism>
<dbReference type="Proteomes" id="UP001302059">
    <property type="component" value="Unassembled WGS sequence"/>
</dbReference>
<feature type="transmembrane region" description="Helical" evidence="1">
    <location>
        <begin position="102"/>
        <end position="124"/>
    </location>
</feature>
<reference evidence="2 3" key="1">
    <citation type="submission" date="2023-05" db="EMBL/GenBank/DDBJ databases">
        <authorList>
            <person name="Gao F."/>
        </authorList>
    </citation>
    <scope>NUCLEOTIDE SEQUENCE [LARGE SCALE GENOMIC DNA]</scope>
    <source>
        <strain evidence="2 3">MIMF12</strain>
    </source>
</reference>
<proteinExistence type="predicted"/>
<evidence type="ECO:0000256" key="1">
    <source>
        <dbReference type="SAM" id="Phobius"/>
    </source>
</evidence>